<evidence type="ECO:0000256" key="1">
    <source>
        <dbReference type="ARBA" id="ARBA00001933"/>
    </source>
</evidence>
<keyword evidence="4" id="KW-0812">Transmembrane</keyword>
<dbReference type="Gene3D" id="3.40.50.1100">
    <property type="match status" value="1"/>
</dbReference>
<dbReference type="Pfam" id="PF00291">
    <property type="entry name" value="PALP"/>
    <property type="match status" value="1"/>
</dbReference>
<dbReference type="GO" id="GO:0006565">
    <property type="term" value="P:L-serine catabolic process"/>
    <property type="evidence" value="ECO:0007669"/>
    <property type="project" value="TreeGrafter"/>
</dbReference>
<evidence type="ECO:0000313" key="7">
    <source>
        <dbReference type="Proteomes" id="UP000525329"/>
    </source>
</evidence>
<dbReference type="GO" id="GO:0009097">
    <property type="term" value="P:isoleucine biosynthetic process"/>
    <property type="evidence" value="ECO:0007669"/>
    <property type="project" value="TreeGrafter"/>
</dbReference>
<dbReference type="SUPFAM" id="SSF53686">
    <property type="entry name" value="Tryptophan synthase beta subunit-like PLP-dependent enzymes"/>
    <property type="match status" value="1"/>
</dbReference>
<proteinExistence type="predicted"/>
<gene>
    <name evidence="6" type="ORF">H0A74_01815</name>
</gene>
<accession>A0A853G1P5</accession>
<evidence type="ECO:0000256" key="3">
    <source>
        <dbReference type="ARBA" id="ARBA00023239"/>
    </source>
</evidence>
<dbReference type="InterPro" id="IPR036052">
    <property type="entry name" value="TrpB-like_PALP_sf"/>
</dbReference>
<dbReference type="EMBL" id="JACCHU010000001">
    <property type="protein sequence ID" value="NYT52305.1"/>
    <property type="molecule type" value="Genomic_DNA"/>
</dbReference>
<dbReference type="PANTHER" id="PTHR48078">
    <property type="entry name" value="THREONINE DEHYDRATASE, MITOCHONDRIAL-RELATED"/>
    <property type="match status" value="1"/>
</dbReference>
<organism evidence="6 7">
    <name type="scientific">Candidatus Vesicomyosocius endoextente</name>
    <dbReference type="NCBI Taxonomy" id="2738853"/>
    <lineage>
        <taxon>Bacteria</taxon>
        <taxon>Pseudomonadati</taxon>
        <taxon>Pseudomonadota</taxon>
        <taxon>Gammaproteobacteria</taxon>
        <taxon>Candidatus Pseudothioglobaceae</taxon>
        <taxon>Candidatus Vesicomyidisocius</taxon>
    </lineage>
</organism>
<feature type="transmembrane region" description="Helical" evidence="4">
    <location>
        <begin position="6"/>
        <end position="24"/>
    </location>
</feature>
<feature type="domain" description="Tryptophan synthase beta chain-like PALP" evidence="5">
    <location>
        <begin position="3"/>
        <end position="70"/>
    </location>
</feature>
<comment type="cofactor">
    <cofactor evidence="1">
        <name>pyridoxal 5'-phosphate</name>
        <dbReference type="ChEBI" id="CHEBI:597326"/>
    </cofactor>
</comment>
<keyword evidence="4" id="KW-0472">Membrane</keyword>
<evidence type="ECO:0000259" key="5">
    <source>
        <dbReference type="Pfam" id="PF00291"/>
    </source>
</evidence>
<reference evidence="6 7" key="1">
    <citation type="submission" date="2020-05" db="EMBL/GenBank/DDBJ databases">
        <title>Horizontal transmission and recombination maintain forever young bacterial symbiont genomes.</title>
        <authorList>
            <person name="Russell S.L."/>
            <person name="Pepper-Tunick E."/>
            <person name="Svedberg J."/>
            <person name="Byrne A."/>
            <person name="Ruelas Castillo J."/>
            <person name="Vollmers C."/>
            <person name="Beinart R.A."/>
            <person name="Corbett-Detig R."/>
        </authorList>
    </citation>
    <scope>NUCLEOTIDE SEQUENCE [LARGE SCALE GENOMIC DNA]</scope>
    <source>
        <strain evidence="6">Monterey_2004</strain>
    </source>
</reference>
<keyword evidence="3" id="KW-0456">Lyase</keyword>
<keyword evidence="2" id="KW-0663">Pyridoxal phosphate</keyword>
<evidence type="ECO:0000256" key="2">
    <source>
        <dbReference type="ARBA" id="ARBA00022898"/>
    </source>
</evidence>
<name>A0A853G1P5_9GAMM</name>
<dbReference type="AlphaFoldDB" id="A0A853G1P5"/>
<comment type="caution">
    <text evidence="6">The sequence shown here is derived from an EMBL/GenBank/DDBJ whole genome shotgun (WGS) entry which is preliminary data.</text>
</comment>
<keyword evidence="4" id="KW-1133">Transmembrane helix</keyword>
<dbReference type="GO" id="GO:0004794">
    <property type="term" value="F:threonine deaminase activity"/>
    <property type="evidence" value="ECO:0007669"/>
    <property type="project" value="TreeGrafter"/>
</dbReference>
<dbReference type="GO" id="GO:0003941">
    <property type="term" value="F:L-serine ammonia-lyase activity"/>
    <property type="evidence" value="ECO:0007669"/>
    <property type="project" value="TreeGrafter"/>
</dbReference>
<dbReference type="InterPro" id="IPR001926">
    <property type="entry name" value="TrpB-like_PALP"/>
</dbReference>
<dbReference type="GO" id="GO:0006567">
    <property type="term" value="P:L-threonine catabolic process"/>
    <property type="evidence" value="ECO:0007669"/>
    <property type="project" value="TreeGrafter"/>
</dbReference>
<dbReference type="InterPro" id="IPR050147">
    <property type="entry name" value="Ser/Thr_Dehydratase"/>
</dbReference>
<sequence length="78" mass="8313">MNDIGYIFVPVGGGGLITGIASVIKTQRPKIKIIGIESIGSDAFTHLITSNIHAVLDEVDVFAEGVAVKKVGFEQIFR</sequence>
<dbReference type="PANTHER" id="PTHR48078:SF11">
    <property type="entry name" value="THREONINE DEHYDRATASE, MITOCHONDRIAL"/>
    <property type="match status" value="1"/>
</dbReference>
<evidence type="ECO:0000313" key="6">
    <source>
        <dbReference type="EMBL" id="NYT52305.1"/>
    </source>
</evidence>
<evidence type="ECO:0000256" key="4">
    <source>
        <dbReference type="SAM" id="Phobius"/>
    </source>
</evidence>
<dbReference type="Proteomes" id="UP000525329">
    <property type="component" value="Unassembled WGS sequence"/>
</dbReference>
<protein>
    <submittedName>
        <fullName evidence="6">Pyridoxal-phosphate dependent enzyme</fullName>
    </submittedName>
</protein>